<comment type="caution">
    <text evidence="2">The sequence shown here is derived from an EMBL/GenBank/DDBJ whole genome shotgun (WGS) entry which is preliminary data.</text>
</comment>
<feature type="region of interest" description="Disordered" evidence="1">
    <location>
        <begin position="156"/>
        <end position="179"/>
    </location>
</feature>
<reference evidence="2 3" key="1">
    <citation type="journal article" date="2013" name="Curr. Biol.">
        <title>The Genome of the Foraminiferan Reticulomyxa filosa.</title>
        <authorList>
            <person name="Glockner G."/>
            <person name="Hulsmann N."/>
            <person name="Schleicher M."/>
            <person name="Noegel A.A."/>
            <person name="Eichinger L."/>
            <person name="Gallinger C."/>
            <person name="Pawlowski J."/>
            <person name="Sierra R."/>
            <person name="Euteneuer U."/>
            <person name="Pillet L."/>
            <person name="Moustafa A."/>
            <person name="Platzer M."/>
            <person name="Groth M."/>
            <person name="Szafranski K."/>
            <person name="Schliwa M."/>
        </authorList>
    </citation>
    <scope>NUCLEOTIDE SEQUENCE [LARGE SCALE GENOMIC DNA]</scope>
</reference>
<feature type="region of interest" description="Disordered" evidence="1">
    <location>
        <begin position="113"/>
        <end position="139"/>
    </location>
</feature>
<organism evidence="2 3">
    <name type="scientific">Reticulomyxa filosa</name>
    <dbReference type="NCBI Taxonomy" id="46433"/>
    <lineage>
        <taxon>Eukaryota</taxon>
        <taxon>Sar</taxon>
        <taxon>Rhizaria</taxon>
        <taxon>Retaria</taxon>
        <taxon>Foraminifera</taxon>
        <taxon>Monothalamids</taxon>
        <taxon>Reticulomyxidae</taxon>
        <taxon>Reticulomyxa</taxon>
    </lineage>
</organism>
<dbReference type="Proteomes" id="UP000023152">
    <property type="component" value="Unassembled WGS sequence"/>
</dbReference>
<gene>
    <name evidence="2" type="ORF">RFI_15541</name>
</gene>
<sequence>MRKKLLLKGIKISSGSGRYVKEKACIFKILVFESWFKKVCKNKFRGNKLKILLQQKVYKTVINVFKQKKPCSHFVVNFFLVSLIIKIMRKRIPMLLLSICNPPNTTKFIKLHKHRKKKKRKTSFTSDTHTKKKTRKQSKTDFKLKKEALLLLNKQERDQTRSDQIQNQTTKQKGIQITQKKKIRVKKKNYFNVTKKNRNWNTIDDQNIFFFWTNLTKLDIFGMCHGLIFLPKN</sequence>
<evidence type="ECO:0000313" key="3">
    <source>
        <dbReference type="Proteomes" id="UP000023152"/>
    </source>
</evidence>
<dbReference type="EMBL" id="ASPP01011409">
    <property type="protein sequence ID" value="ETO21663.1"/>
    <property type="molecule type" value="Genomic_DNA"/>
</dbReference>
<keyword evidence="3" id="KW-1185">Reference proteome</keyword>
<protein>
    <submittedName>
        <fullName evidence="2">Uncharacterized protein</fullName>
    </submittedName>
</protein>
<proteinExistence type="predicted"/>
<evidence type="ECO:0000313" key="2">
    <source>
        <dbReference type="EMBL" id="ETO21663.1"/>
    </source>
</evidence>
<feature type="compositionally biased region" description="Basic residues" evidence="1">
    <location>
        <begin position="113"/>
        <end position="122"/>
    </location>
</feature>
<name>X6N6V7_RETFI</name>
<dbReference type="AlphaFoldDB" id="X6N6V7"/>
<evidence type="ECO:0000256" key="1">
    <source>
        <dbReference type="SAM" id="MobiDB-lite"/>
    </source>
</evidence>
<accession>X6N6V7</accession>
<feature type="compositionally biased region" description="Low complexity" evidence="1">
    <location>
        <begin position="164"/>
        <end position="178"/>
    </location>
</feature>